<gene>
    <name evidence="7" type="primary">DLT1</name>
    <name evidence="9" type="ORF">BABINDRAFT_8754</name>
</gene>
<feature type="compositionally biased region" description="Basic and acidic residues" evidence="8">
    <location>
        <begin position="592"/>
        <end position="610"/>
    </location>
</feature>
<keyword evidence="10" id="KW-1185">Reference proteome</keyword>
<feature type="compositionally biased region" description="Basic residues" evidence="8">
    <location>
        <begin position="434"/>
        <end position="444"/>
    </location>
</feature>
<organism evidence="9 10">
    <name type="scientific">Babjeviella inositovora NRRL Y-12698</name>
    <dbReference type="NCBI Taxonomy" id="984486"/>
    <lineage>
        <taxon>Eukaryota</taxon>
        <taxon>Fungi</taxon>
        <taxon>Dikarya</taxon>
        <taxon>Ascomycota</taxon>
        <taxon>Saccharomycotina</taxon>
        <taxon>Pichiomycetes</taxon>
        <taxon>Serinales incertae sedis</taxon>
        <taxon>Babjeviella</taxon>
    </lineage>
</organism>
<dbReference type="PANTHER" id="PTHR40021">
    <property type="entry name" value="DEFECT AT LOW TEMPERATURE PROTEIN 1"/>
    <property type="match status" value="1"/>
</dbReference>
<dbReference type="InterPro" id="IPR038869">
    <property type="entry name" value="DLT1"/>
</dbReference>
<comment type="function">
    <text evidence="1 7">Required for growth under high-pressure and low-temperature conditions.</text>
</comment>
<feature type="region of interest" description="Disordered" evidence="8">
    <location>
        <begin position="543"/>
        <end position="634"/>
    </location>
</feature>
<evidence type="ECO:0000256" key="8">
    <source>
        <dbReference type="SAM" id="MobiDB-lite"/>
    </source>
</evidence>
<evidence type="ECO:0000313" key="10">
    <source>
        <dbReference type="Proteomes" id="UP000094336"/>
    </source>
</evidence>
<evidence type="ECO:0000256" key="6">
    <source>
        <dbReference type="ARBA" id="ARBA00023136"/>
    </source>
</evidence>
<evidence type="ECO:0000256" key="2">
    <source>
        <dbReference type="ARBA" id="ARBA00005550"/>
    </source>
</evidence>
<proteinExistence type="inferred from homology"/>
<reference evidence="10" key="1">
    <citation type="submission" date="2016-05" db="EMBL/GenBank/DDBJ databases">
        <title>Comparative genomics of biotechnologically important yeasts.</title>
        <authorList>
            <consortium name="DOE Joint Genome Institute"/>
            <person name="Riley R."/>
            <person name="Haridas S."/>
            <person name="Wolfe K.H."/>
            <person name="Lopes M.R."/>
            <person name="Hittinger C.T."/>
            <person name="Goker M."/>
            <person name="Salamov A."/>
            <person name="Wisecaver J."/>
            <person name="Long T.M."/>
            <person name="Aerts A.L."/>
            <person name="Barry K."/>
            <person name="Choi C."/>
            <person name="Clum A."/>
            <person name="Coughlan A.Y."/>
            <person name="Deshpande S."/>
            <person name="Douglass A.P."/>
            <person name="Hanson S.J."/>
            <person name="Klenk H.-P."/>
            <person name="Labutti K."/>
            <person name="Lapidus A."/>
            <person name="Lindquist E."/>
            <person name="Lipzen A."/>
            <person name="Meier-Kolthoff J.P."/>
            <person name="Ohm R.A."/>
            <person name="Otillar R.P."/>
            <person name="Pangilinan J."/>
            <person name="Peng Y."/>
            <person name="Rokas A."/>
            <person name="Rosa C.A."/>
            <person name="Scheuner C."/>
            <person name="Sibirny A.A."/>
            <person name="Slot J.C."/>
            <person name="Stielow J.B."/>
            <person name="Sun H."/>
            <person name="Kurtzman C.P."/>
            <person name="Blackwell M."/>
            <person name="Grigoriev I.V."/>
            <person name="Jeffries T.W."/>
        </authorList>
    </citation>
    <scope>NUCLEOTIDE SEQUENCE [LARGE SCALE GENOMIC DNA]</scope>
    <source>
        <strain evidence="10">NRRL Y-12698</strain>
    </source>
</reference>
<accession>A0A1E3QNA9</accession>
<dbReference type="STRING" id="984486.A0A1E3QNA9"/>
<protein>
    <recommendedName>
        <fullName evidence="3 7">Defect at low temperature protein 1</fullName>
    </recommendedName>
</protein>
<dbReference type="RefSeq" id="XP_018984489.1">
    <property type="nucleotide sequence ID" value="XM_019132853.1"/>
</dbReference>
<dbReference type="GO" id="GO:0016020">
    <property type="term" value="C:membrane"/>
    <property type="evidence" value="ECO:0007669"/>
    <property type="project" value="UniProtKB-SubCell"/>
</dbReference>
<evidence type="ECO:0000256" key="4">
    <source>
        <dbReference type="ARBA" id="ARBA00022692"/>
    </source>
</evidence>
<feature type="transmembrane region" description="Helical" evidence="7">
    <location>
        <begin position="22"/>
        <end position="45"/>
    </location>
</feature>
<dbReference type="AlphaFoldDB" id="A0A1E3QNA9"/>
<dbReference type="PANTHER" id="PTHR40021:SF1">
    <property type="entry name" value="DEFECT AT LOW TEMPERATURE PROTEIN 1"/>
    <property type="match status" value="1"/>
</dbReference>
<evidence type="ECO:0000256" key="1">
    <source>
        <dbReference type="ARBA" id="ARBA00002489"/>
    </source>
</evidence>
<keyword evidence="4 7" id="KW-0812">Transmembrane</keyword>
<name>A0A1E3QNA9_9ASCO</name>
<dbReference type="EMBL" id="KV454433">
    <property type="protein sequence ID" value="ODQ79161.1"/>
    <property type="molecule type" value="Genomic_DNA"/>
</dbReference>
<comment type="similarity">
    <text evidence="2 7">Belongs to the DLT1 family.</text>
</comment>
<dbReference type="Proteomes" id="UP000094336">
    <property type="component" value="Unassembled WGS sequence"/>
</dbReference>
<comment type="subcellular location">
    <subcellularLocation>
        <location evidence="7">Membrane</location>
        <topology evidence="7">Multi-pass membrane protein</topology>
    </subcellularLocation>
</comment>
<sequence length="669" mass="75653">MDATLYLGKGNHHTTSALPRRILLLILSVSWGFLFLILIALVAVIPVDAIVQLKNSVYIFNIFVIVSVCAFFIVVTLSIYFSRLFQFRAAIEDIPKHYIPITEQDLGDKVFHSIKESLERTRAALVSLGPKDIHLINHPGLSPPAYTDDTLSRNEKHDPHDFALDPDIHDAMSTLPPNLVYEDVLRSIGDKIKFGDHHFFNLEMAIPAYFSFREIFYFLGESHFHDHPQQARVEELIDELVDLYEHLRFSGQPIRLDQFVDFMALLIMFLRYISVAQNNESDDDDDYPNYDPLSVATTTGIPSISGYSISDKAPSSWQPQSRTNLAGYQSSVSAMRLPRKSFGNRSDLSFDLHDFLNHPRGSFTGNLMDVNTIPKLFVGSQADETGSGVYQVARRNSPATGEQSEVFRRSKGARSVCLDLIDDRSSGDDSVYKFRGKASNHKRPPSVARHESDSSGLSVRRYSPAKGRTNPFESSNSNGYYSQSSTNYDIPYYSRRYSGSSSDRLVVVKPRAESQWEVRPREGSASSSVRISELVIPLHQTVSYPESSNSRSYDGDTLENDSAYHSAPRLPAQDDRQPDSRSASPQRKRDRLRGIADFRRSQYRNSRDFSDGTEDVGIGSTDEETASPSAERMKRKIKRVWGKTREDYLFPSATNLSSLRFKSVREEER</sequence>
<feature type="compositionally biased region" description="Polar residues" evidence="8">
    <location>
        <begin position="543"/>
        <end position="552"/>
    </location>
</feature>
<evidence type="ECO:0000256" key="5">
    <source>
        <dbReference type="ARBA" id="ARBA00022989"/>
    </source>
</evidence>
<keyword evidence="5 7" id="KW-1133">Transmembrane helix</keyword>
<feature type="transmembrane region" description="Helical" evidence="7">
    <location>
        <begin position="57"/>
        <end position="81"/>
    </location>
</feature>
<keyword evidence="6 7" id="KW-0472">Membrane</keyword>
<feature type="compositionally biased region" description="Low complexity" evidence="8">
    <location>
        <begin position="474"/>
        <end position="484"/>
    </location>
</feature>
<evidence type="ECO:0000256" key="3">
    <source>
        <dbReference type="ARBA" id="ARBA00021353"/>
    </source>
</evidence>
<evidence type="ECO:0000256" key="7">
    <source>
        <dbReference type="RuleBase" id="RU367100"/>
    </source>
</evidence>
<evidence type="ECO:0000313" key="9">
    <source>
        <dbReference type="EMBL" id="ODQ79161.1"/>
    </source>
</evidence>
<feature type="region of interest" description="Disordered" evidence="8">
    <location>
        <begin position="429"/>
        <end position="484"/>
    </location>
</feature>
<dbReference type="GeneID" id="30150706"/>
<dbReference type="OrthoDB" id="4096362at2759"/>